<keyword evidence="1" id="KW-0805">Transcription regulation</keyword>
<organism evidence="5 6">
    <name type="scientific">Pseudomonas asturiensis</name>
    <dbReference type="NCBI Taxonomy" id="1190415"/>
    <lineage>
        <taxon>Bacteria</taxon>
        <taxon>Pseudomonadati</taxon>
        <taxon>Pseudomonadota</taxon>
        <taxon>Gammaproteobacteria</taxon>
        <taxon>Pseudomonadales</taxon>
        <taxon>Pseudomonadaceae</taxon>
        <taxon>Pseudomonas</taxon>
    </lineage>
</organism>
<keyword evidence="3" id="KW-0804">Transcription</keyword>
<name>A0A1M7LCM2_9PSED</name>
<feature type="domain" description="HTH merR-type" evidence="4">
    <location>
        <begin position="26"/>
        <end position="95"/>
    </location>
</feature>
<accession>A0A1M7LCM2</accession>
<evidence type="ECO:0000313" key="5">
    <source>
        <dbReference type="EMBL" id="SHM75845.1"/>
    </source>
</evidence>
<dbReference type="InterPro" id="IPR009061">
    <property type="entry name" value="DNA-bd_dom_put_sf"/>
</dbReference>
<dbReference type="GO" id="GO:0003677">
    <property type="term" value="F:DNA binding"/>
    <property type="evidence" value="ECO:0007669"/>
    <property type="project" value="UniProtKB-KW"/>
</dbReference>
<evidence type="ECO:0000256" key="3">
    <source>
        <dbReference type="ARBA" id="ARBA00023163"/>
    </source>
</evidence>
<dbReference type="Gene3D" id="1.10.1660.10">
    <property type="match status" value="1"/>
</dbReference>
<evidence type="ECO:0000256" key="1">
    <source>
        <dbReference type="ARBA" id="ARBA00023015"/>
    </source>
</evidence>
<gene>
    <name evidence="5" type="ORF">SAMN05216593_1037</name>
</gene>
<dbReference type="Pfam" id="PF13411">
    <property type="entry name" value="MerR_1"/>
    <property type="match status" value="1"/>
</dbReference>
<dbReference type="GO" id="GO:0003700">
    <property type="term" value="F:DNA-binding transcription factor activity"/>
    <property type="evidence" value="ECO:0007669"/>
    <property type="project" value="InterPro"/>
</dbReference>
<dbReference type="PROSITE" id="PS50937">
    <property type="entry name" value="HTH_MERR_2"/>
    <property type="match status" value="1"/>
</dbReference>
<dbReference type="CDD" id="cd01104">
    <property type="entry name" value="HTH_MlrA-CarA"/>
    <property type="match status" value="1"/>
</dbReference>
<dbReference type="SUPFAM" id="SSF46955">
    <property type="entry name" value="Putative DNA-binding domain"/>
    <property type="match status" value="1"/>
</dbReference>
<sequence>MIGMSHSPHDSCVEKNPDHDFKHKELFPIREVARLTGVNPITLRAWERRYGLIRPTRTASGHRLYSLSDIETVRRILVWTERGVAVSKVSRMLARAESASVQCDTALDPISRTDRARWQVMLREAIGRFDEQRLEQVYGQVFSTCSLTVVFEDILMPIWRDLLLDQDTFGCTSEWLFLDAFLQRRVQQRLHLAIEPGTSCVLLAGLPEQDRALELWVAGLLMGSSGHSVRVLPVGQPFEELGLVCNRIRPAALVLFSNSPPAAGLPARLVRLALAIECPVLLAGEAAHLAGEGLAGSVIGCLGSDGLSMRQLLRRFMAGLMDT</sequence>
<evidence type="ECO:0000313" key="6">
    <source>
        <dbReference type="Proteomes" id="UP000183983"/>
    </source>
</evidence>
<dbReference type="STRING" id="1190415.SAMN05216593_1037"/>
<dbReference type="InterPro" id="IPR047057">
    <property type="entry name" value="MerR_fam"/>
</dbReference>
<dbReference type="Proteomes" id="UP000183983">
    <property type="component" value="Unassembled WGS sequence"/>
</dbReference>
<dbReference type="SMART" id="SM00422">
    <property type="entry name" value="HTH_MERR"/>
    <property type="match status" value="1"/>
</dbReference>
<dbReference type="InterPro" id="IPR000551">
    <property type="entry name" value="MerR-type_HTH_dom"/>
</dbReference>
<reference evidence="5 6" key="1">
    <citation type="submission" date="2016-11" db="EMBL/GenBank/DDBJ databases">
        <authorList>
            <person name="Jaros S."/>
            <person name="Januszkiewicz K."/>
            <person name="Wedrychowicz H."/>
        </authorList>
    </citation>
    <scope>NUCLEOTIDE SEQUENCE [LARGE SCALE GENOMIC DNA]</scope>
    <source>
        <strain evidence="5 6">LMG 26898</strain>
    </source>
</reference>
<evidence type="ECO:0000256" key="2">
    <source>
        <dbReference type="ARBA" id="ARBA00023125"/>
    </source>
</evidence>
<protein>
    <submittedName>
        <fullName evidence="5">DNA-binding transcriptional regulator, MerR family</fullName>
    </submittedName>
</protein>
<keyword evidence="2 5" id="KW-0238">DNA-binding</keyword>
<proteinExistence type="predicted"/>
<dbReference type="AlphaFoldDB" id="A0A1M7LCM2"/>
<dbReference type="PANTHER" id="PTHR30204">
    <property type="entry name" value="REDOX-CYCLING DRUG-SENSING TRANSCRIPTIONAL ACTIVATOR SOXR"/>
    <property type="match status" value="1"/>
</dbReference>
<dbReference type="PANTHER" id="PTHR30204:SF67">
    <property type="entry name" value="HTH-TYPE TRANSCRIPTIONAL REGULATOR MLRA-RELATED"/>
    <property type="match status" value="1"/>
</dbReference>
<evidence type="ECO:0000259" key="4">
    <source>
        <dbReference type="PROSITE" id="PS50937"/>
    </source>
</evidence>
<dbReference type="EMBL" id="FRDA01000003">
    <property type="protein sequence ID" value="SHM75845.1"/>
    <property type="molecule type" value="Genomic_DNA"/>
</dbReference>